<evidence type="ECO:0000256" key="5">
    <source>
        <dbReference type="SAM" id="Phobius"/>
    </source>
</evidence>
<dbReference type="PROSITE" id="PS50262">
    <property type="entry name" value="G_PROTEIN_RECEP_F1_2"/>
    <property type="match status" value="1"/>
</dbReference>
<evidence type="ECO:0000256" key="1">
    <source>
        <dbReference type="ARBA" id="ARBA00004370"/>
    </source>
</evidence>
<protein>
    <recommendedName>
        <fullName evidence="7">G-protein coupled receptors family 1 profile domain-containing protein</fullName>
    </recommendedName>
</protein>
<evidence type="ECO:0000256" key="3">
    <source>
        <dbReference type="ARBA" id="ARBA00022989"/>
    </source>
</evidence>
<feature type="chain" id="PRO_5042257344" description="G-protein coupled receptors family 1 profile domain-containing protein" evidence="6">
    <location>
        <begin position="23"/>
        <end position="102"/>
    </location>
</feature>
<dbReference type="EMBL" id="JAWZYT010000986">
    <property type="protein sequence ID" value="KAK4316765.1"/>
    <property type="molecule type" value="Genomic_DNA"/>
</dbReference>
<comment type="caution">
    <text evidence="8">The sequence shown here is derived from an EMBL/GenBank/DDBJ whole genome shotgun (WGS) entry which is preliminary data.</text>
</comment>
<sequence>MPALITLAVITNLLNLAALIMAGKKGGKTGALAVTITTHRYLTWLSVTDLLAAGSLMPAIVYLDRSVLTYPWAFYYAYLDIPIMNALTSASVYIVVGMSVDR</sequence>
<organism evidence="8 9">
    <name type="scientific">Petrolisthes manimaculis</name>
    <dbReference type="NCBI Taxonomy" id="1843537"/>
    <lineage>
        <taxon>Eukaryota</taxon>
        <taxon>Metazoa</taxon>
        <taxon>Ecdysozoa</taxon>
        <taxon>Arthropoda</taxon>
        <taxon>Crustacea</taxon>
        <taxon>Multicrustacea</taxon>
        <taxon>Malacostraca</taxon>
        <taxon>Eumalacostraca</taxon>
        <taxon>Eucarida</taxon>
        <taxon>Decapoda</taxon>
        <taxon>Pleocyemata</taxon>
        <taxon>Anomura</taxon>
        <taxon>Galatheoidea</taxon>
        <taxon>Porcellanidae</taxon>
        <taxon>Petrolisthes</taxon>
    </lineage>
</organism>
<evidence type="ECO:0000313" key="8">
    <source>
        <dbReference type="EMBL" id="KAK4316765.1"/>
    </source>
</evidence>
<dbReference type="PANTHER" id="PTHR47760">
    <property type="entry name" value="G-PROTEIN COUPLED RECEPTOR B0563.6-LIKE PROTEIN-RELATED"/>
    <property type="match status" value="1"/>
</dbReference>
<feature type="transmembrane region" description="Helical" evidence="5">
    <location>
        <begin position="75"/>
        <end position="96"/>
    </location>
</feature>
<evidence type="ECO:0000259" key="7">
    <source>
        <dbReference type="PROSITE" id="PS50262"/>
    </source>
</evidence>
<keyword evidence="9" id="KW-1185">Reference proteome</keyword>
<reference evidence="8" key="1">
    <citation type="submission" date="2023-11" db="EMBL/GenBank/DDBJ databases">
        <title>Genome assemblies of two species of porcelain crab, Petrolisthes cinctipes and Petrolisthes manimaculis (Anomura: Porcellanidae).</title>
        <authorList>
            <person name="Angst P."/>
        </authorList>
    </citation>
    <scope>NUCLEOTIDE SEQUENCE</scope>
    <source>
        <strain evidence="8">PB745_02</strain>
        <tissue evidence="8">Gill</tissue>
    </source>
</reference>
<feature type="transmembrane region" description="Helical" evidence="5">
    <location>
        <begin position="41"/>
        <end position="63"/>
    </location>
</feature>
<keyword evidence="6" id="KW-0732">Signal</keyword>
<dbReference type="Proteomes" id="UP001292094">
    <property type="component" value="Unassembled WGS sequence"/>
</dbReference>
<evidence type="ECO:0000256" key="6">
    <source>
        <dbReference type="SAM" id="SignalP"/>
    </source>
</evidence>
<dbReference type="InterPro" id="IPR053093">
    <property type="entry name" value="GPCR-like"/>
</dbReference>
<gene>
    <name evidence="8" type="ORF">Pmani_012095</name>
</gene>
<accession>A0AAE1PZN8</accession>
<feature type="domain" description="G-protein coupled receptors family 1 profile" evidence="7">
    <location>
        <begin position="11"/>
        <end position="102"/>
    </location>
</feature>
<dbReference type="InterPro" id="IPR017452">
    <property type="entry name" value="GPCR_Rhodpsn_7TM"/>
</dbReference>
<keyword evidence="3 5" id="KW-1133">Transmembrane helix</keyword>
<name>A0AAE1PZN8_9EUCA</name>
<dbReference type="AlphaFoldDB" id="A0AAE1PZN8"/>
<evidence type="ECO:0000256" key="2">
    <source>
        <dbReference type="ARBA" id="ARBA00022692"/>
    </source>
</evidence>
<proteinExistence type="predicted"/>
<keyword evidence="2 5" id="KW-0812">Transmembrane</keyword>
<comment type="subcellular location">
    <subcellularLocation>
        <location evidence="1">Membrane</location>
    </subcellularLocation>
</comment>
<evidence type="ECO:0000256" key="4">
    <source>
        <dbReference type="ARBA" id="ARBA00023136"/>
    </source>
</evidence>
<dbReference type="Gene3D" id="1.20.1070.10">
    <property type="entry name" value="Rhodopsin 7-helix transmembrane proteins"/>
    <property type="match status" value="1"/>
</dbReference>
<dbReference type="PANTHER" id="PTHR47760:SF1">
    <property type="entry name" value="G-PROTEIN COUPLED RECEPTORS FAMILY 1 PROFILE DOMAIN-CONTAINING PROTEIN"/>
    <property type="match status" value="1"/>
</dbReference>
<feature type="signal peptide" evidence="6">
    <location>
        <begin position="1"/>
        <end position="22"/>
    </location>
</feature>
<keyword evidence="4 5" id="KW-0472">Membrane</keyword>
<dbReference type="GO" id="GO:0016020">
    <property type="term" value="C:membrane"/>
    <property type="evidence" value="ECO:0007669"/>
    <property type="project" value="UniProtKB-SubCell"/>
</dbReference>
<evidence type="ECO:0000313" key="9">
    <source>
        <dbReference type="Proteomes" id="UP001292094"/>
    </source>
</evidence>